<accession>A0ABS4PYM4</accession>
<dbReference type="CDD" id="cd08861">
    <property type="entry name" value="OtcD1_ARO-CYC_like"/>
    <property type="match status" value="2"/>
</dbReference>
<organism evidence="1 2">
    <name type="scientific">Amycolatopsis magusensis</name>
    <dbReference type="NCBI Taxonomy" id="882444"/>
    <lineage>
        <taxon>Bacteria</taxon>
        <taxon>Bacillati</taxon>
        <taxon>Actinomycetota</taxon>
        <taxon>Actinomycetes</taxon>
        <taxon>Pseudonocardiales</taxon>
        <taxon>Pseudonocardiaceae</taxon>
        <taxon>Amycolatopsis</taxon>
    </lineage>
</organism>
<dbReference type="Proteomes" id="UP000741013">
    <property type="component" value="Unassembled WGS sequence"/>
</dbReference>
<dbReference type="RefSeq" id="WP_209667535.1">
    <property type="nucleotide sequence ID" value="NZ_JAGGMS010000001.1"/>
</dbReference>
<name>A0ABS4PYM4_9PSEU</name>
<comment type="caution">
    <text evidence="1">The sequence shown here is derived from an EMBL/GenBank/DDBJ whole genome shotgun (WGS) entry which is preliminary data.</text>
</comment>
<dbReference type="EC" id="4.2.1.-" evidence="1"/>
<evidence type="ECO:0000313" key="2">
    <source>
        <dbReference type="Proteomes" id="UP000741013"/>
    </source>
</evidence>
<sequence>MTATREVEHGITVAAPAATVYALVADTGAWPQVFGPTVHIEHLEHARNGRGAERLRIWATANGTAKGWTSRRELDPDGLRIDFRQEVSQAPVGAMSGAWVIEPKAERECHVRLLHSYRAATGDPADLAWIDQAVDRNSDAELAALRRHAEHGDPVISFADTVSIDGRAEDVYEFLNEAQHWPDRLPHVARVSLAEPVAGLQTLEMDTEAKGGSRHTTKSIRVCLPHRLIAYKQIGLPALLSLHTGQWVIEPDGGGVQVTSRHSVRLNEDRIEAVLGAGAGPGQAEEFVRTALSTNSLATLGHAKSFAEGR</sequence>
<dbReference type="GO" id="GO:0016829">
    <property type="term" value="F:lyase activity"/>
    <property type="evidence" value="ECO:0007669"/>
    <property type="project" value="UniProtKB-KW"/>
</dbReference>
<dbReference type="InterPro" id="IPR023393">
    <property type="entry name" value="START-like_dom_sf"/>
</dbReference>
<keyword evidence="1" id="KW-0456">Lyase</keyword>
<dbReference type="Pfam" id="PF10604">
    <property type="entry name" value="Polyketide_cyc2"/>
    <property type="match status" value="2"/>
</dbReference>
<gene>
    <name evidence="1" type="ORF">JOM49_006058</name>
</gene>
<dbReference type="EMBL" id="JAGGMS010000001">
    <property type="protein sequence ID" value="MBP2184532.1"/>
    <property type="molecule type" value="Genomic_DNA"/>
</dbReference>
<reference evidence="1 2" key="1">
    <citation type="submission" date="2021-03" db="EMBL/GenBank/DDBJ databases">
        <title>Sequencing the genomes of 1000 actinobacteria strains.</title>
        <authorList>
            <person name="Klenk H.-P."/>
        </authorList>
    </citation>
    <scope>NUCLEOTIDE SEQUENCE [LARGE SCALE GENOMIC DNA]</scope>
    <source>
        <strain evidence="1 2">DSM 45510</strain>
    </source>
</reference>
<proteinExistence type="predicted"/>
<evidence type="ECO:0000313" key="1">
    <source>
        <dbReference type="EMBL" id="MBP2184532.1"/>
    </source>
</evidence>
<dbReference type="SUPFAM" id="SSF55961">
    <property type="entry name" value="Bet v1-like"/>
    <property type="match status" value="2"/>
</dbReference>
<dbReference type="Gene3D" id="3.30.530.20">
    <property type="match status" value="2"/>
</dbReference>
<keyword evidence="2" id="KW-1185">Reference proteome</keyword>
<dbReference type="InterPro" id="IPR019587">
    <property type="entry name" value="Polyketide_cyclase/dehydratase"/>
</dbReference>
<protein>
    <submittedName>
        <fullName evidence="1">Aromatase</fullName>
        <ecNumber evidence="1">4.2.1.-</ecNumber>
    </submittedName>
</protein>